<dbReference type="EMBL" id="JAQMRD010000009">
    <property type="protein sequence ID" value="MDB9223142.1"/>
    <property type="molecule type" value="Genomic_DNA"/>
</dbReference>
<feature type="transmembrane region" description="Helical" evidence="6">
    <location>
        <begin position="460"/>
        <end position="488"/>
    </location>
</feature>
<dbReference type="PANTHER" id="PTHR30250">
    <property type="entry name" value="PST FAMILY PREDICTED COLANIC ACID TRANSPORTER"/>
    <property type="match status" value="1"/>
</dbReference>
<evidence type="ECO:0000313" key="7">
    <source>
        <dbReference type="EMBL" id="MDB9223142.1"/>
    </source>
</evidence>
<dbReference type="EMBL" id="QRYW01000065">
    <property type="protein sequence ID" value="RGV17816.1"/>
    <property type="molecule type" value="Genomic_DNA"/>
</dbReference>
<evidence type="ECO:0000313" key="11">
    <source>
        <dbReference type="Proteomes" id="UP000284243"/>
    </source>
</evidence>
<dbReference type="PANTHER" id="PTHR30250:SF11">
    <property type="entry name" value="O-ANTIGEN TRANSPORTER-RELATED"/>
    <property type="match status" value="1"/>
</dbReference>
<keyword evidence="5 6" id="KW-0472">Membrane</keyword>
<evidence type="ECO:0000256" key="4">
    <source>
        <dbReference type="ARBA" id="ARBA00022989"/>
    </source>
</evidence>
<feature type="transmembrane region" description="Helical" evidence="6">
    <location>
        <begin position="225"/>
        <end position="251"/>
    </location>
</feature>
<evidence type="ECO:0000256" key="2">
    <source>
        <dbReference type="ARBA" id="ARBA00022475"/>
    </source>
</evidence>
<feature type="transmembrane region" description="Helical" evidence="6">
    <location>
        <begin position="400"/>
        <end position="419"/>
    </location>
</feature>
<feature type="transmembrane region" description="Helical" evidence="6">
    <location>
        <begin position="263"/>
        <end position="286"/>
    </location>
</feature>
<gene>
    <name evidence="9" type="ORF">DWW24_20770</name>
    <name evidence="8" type="ORF">DWW57_17060</name>
    <name evidence="7" type="ORF">PN645_09000</name>
</gene>
<dbReference type="GeneID" id="61276250"/>
<dbReference type="InterPro" id="IPR050833">
    <property type="entry name" value="Poly_Biosynth_Transport"/>
</dbReference>
<dbReference type="Pfam" id="PF01943">
    <property type="entry name" value="Polysacc_synt"/>
    <property type="match status" value="1"/>
</dbReference>
<feature type="transmembrane region" description="Helical" evidence="6">
    <location>
        <begin position="161"/>
        <end position="179"/>
    </location>
</feature>
<proteinExistence type="predicted"/>
<evidence type="ECO:0000313" key="9">
    <source>
        <dbReference type="EMBL" id="RGV17816.1"/>
    </source>
</evidence>
<dbReference type="EMBL" id="QRYC01000036">
    <property type="protein sequence ID" value="RGU54176.1"/>
    <property type="molecule type" value="Genomic_DNA"/>
</dbReference>
<dbReference type="RefSeq" id="WP_013613188.1">
    <property type="nucleotide sequence ID" value="NZ_CABJFF010000025.1"/>
</dbReference>
<dbReference type="Proteomes" id="UP001212263">
    <property type="component" value="Unassembled WGS sequence"/>
</dbReference>
<sequence length="498" mass="55512">MQSNESSYRSIFKSTFLFGFVQVFNIVMKAAINKAVAILLGTEGMGVISLYNSAVNMLRTVAGLGIPQSAVRDVAEANATCEIEKLNRIITVTKKIVWFTALLGAVVTIVFARVLSDVSFNNRDHIVAFIFLSMAVFLSIVSEGELAILKGMRRLRDLAKASVYGSSLGLLISVPLYYFWGFAGIVPSLILAAGFSALIAWLYVRKVNYVRLVMENRTVFTDGKGMIKMGLAFMYLSLFGMLSDFIIRAFISHQSGLDEVGIFQAGSTIVVAYFGIITTALTTDYYPRISAIHSDNQALVIEVNRQAEVGLLLMGPLVVLFMFAMPLFIRILYTEMFLQSMEYIQYAIFSILITIYSNTMGMILLAKQKSSIFVYTTTIMNVLSIVFNLVAYYYWGLTGLGISSIIVAVCHLLLMCGIMKKVYHIVFKTRAVKIFIFTCAFCLLSFFVKDLNHLFLRYGLGMVIFGCSFFYSLCLMRSVINLSLAGLLSKFWGRKPGK</sequence>
<dbReference type="Proteomes" id="UP000283426">
    <property type="component" value="Unassembled WGS sequence"/>
</dbReference>
<evidence type="ECO:0000313" key="8">
    <source>
        <dbReference type="EMBL" id="RGU54176.1"/>
    </source>
</evidence>
<evidence type="ECO:0000256" key="1">
    <source>
        <dbReference type="ARBA" id="ARBA00004651"/>
    </source>
</evidence>
<feature type="transmembrane region" description="Helical" evidence="6">
    <location>
        <begin position="372"/>
        <end position="394"/>
    </location>
</feature>
<dbReference type="InterPro" id="IPR002797">
    <property type="entry name" value="Polysacc_synth"/>
</dbReference>
<feature type="transmembrane region" description="Helical" evidence="6">
    <location>
        <begin position="307"/>
        <end position="331"/>
    </location>
</feature>
<name>A0A412TK82_9BACT</name>
<feature type="transmembrane region" description="Helical" evidence="6">
    <location>
        <begin position="126"/>
        <end position="149"/>
    </location>
</feature>
<evidence type="ECO:0000256" key="3">
    <source>
        <dbReference type="ARBA" id="ARBA00022692"/>
    </source>
</evidence>
<protein>
    <submittedName>
        <fullName evidence="8">O-antigen translocase</fullName>
    </submittedName>
</protein>
<keyword evidence="3 6" id="KW-0812">Transmembrane</keyword>
<dbReference type="Proteomes" id="UP000284243">
    <property type="component" value="Unassembled WGS sequence"/>
</dbReference>
<dbReference type="GO" id="GO:0009246">
    <property type="term" value="P:enterobacterial common antigen biosynthetic process"/>
    <property type="evidence" value="ECO:0007669"/>
    <property type="project" value="InterPro"/>
</dbReference>
<evidence type="ECO:0000313" key="10">
    <source>
        <dbReference type="Proteomes" id="UP000283426"/>
    </source>
</evidence>
<dbReference type="GO" id="GO:0005886">
    <property type="term" value="C:plasma membrane"/>
    <property type="evidence" value="ECO:0007669"/>
    <property type="project" value="UniProtKB-SubCell"/>
</dbReference>
<feature type="transmembrane region" description="Helical" evidence="6">
    <location>
        <begin position="185"/>
        <end position="204"/>
    </location>
</feature>
<comment type="caution">
    <text evidence="8">The sequence shown here is derived from an EMBL/GenBank/DDBJ whole genome shotgun (WGS) entry which is preliminary data.</text>
</comment>
<organism evidence="8 11">
    <name type="scientific">Odoribacter splanchnicus</name>
    <dbReference type="NCBI Taxonomy" id="28118"/>
    <lineage>
        <taxon>Bacteria</taxon>
        <taxon>Pseudomonadati</taxon>
        <taxon>Bacteroidota</taxon>
        <taxon>Bacteroidia</taxon>
        <taxon>Bacteroidales</taxon>
        <taxon>Odoribacteraceae</taxon>
        <taxon>Odoribacter</taxon>
    </lineage>
</organism>
<dbReference type="OMA" id="AMETDYF"/>
<reference evidence="10 11" key="1">
    <citation type="submission" date="2018-08" db="EMBL/GenBank/DDBJ databases">
        <title>A genome reference for cultivated species of the human gut microbiota.</title>
        <authorList>
            <person name="Zou Y."/>
            <person name="Xue W."/>
            <person name="Luo G."/>
        </authorList>
    </citation>
    <scope>NUCLEOTIDE SEQUENCE [LARGE SCALE GENOMIC DNA]</scope>
    <source>
        <strain evidence="9 10">AF14-6AC</strain>
        <strain evidence="8 11">AF16-14</strain>
    </source>
</reference>
<accession>A0A412TK82</accession>
<feature type="transmembrane region" description="Helical" evidence="6">
    <location>
        <begin position="431"/>
        <end position="448"/>
    </location>
</feature>
<keyword evidence="2" id="KW-1003">Cell membrane</keyword>
<dbReference type="AlphaFoldDB" id="A0A412TK82"/>
<comment type="subcellular location">
    <subcellularLocation>
        <location evidence="1">Cell membrane</location>
        <topology evidence="1">Multi-pass membrane protein</topology>
    </subcellularLocation>
</comment>
<keyword evidence="4 6" id="KW-1133">Transmembrane helix</keyword>
<evidence type="ECO:0000256" key="6">
    <source>
        <dbReference type="SAM" id="Phobius"/>
    </source>
</evidence>
<evidence type="ECO:0000256" key="5">
    <source>
        <dbReference type="ARBA" id="ARBA00023136"/>
    </source>
</evidence>
<reference evidence="7" key="2">
    <citation type="submission" date="2023-01" db="EMBL/GenBank/DDBJ databases">
        <title>Human gut microbiome strain richness.</title>
        <authorList>
            <person name="Chen-Liaw A."/>
        </authorList>
    </citation>
    <scope>NUCLEOTIDE SEQUENCE</scope>
    <source>
        <strain evidence="7">RTP21484st1_B7_RTP21484_190118</strain>
    </source>
</reference>
<feature type="transmembrane region" description="Helical" evidence="6">
    <location>
        <begin position="343"/>
        <end position="365"/>
    </location>
</feature>
<feature type="transmembrane region" description="Helical" evidence="6">
    <location>
        <begin position="96"/>
        <end position="114"/>
    </location>
</feature>
<dbReference type="InterPro" id="IPR044550">
    <property type="entry name" value="WzxE"/>
</dbReference>
<dbReference type="CDD" id="cd13125">
    <property type="entry name" value="MATE_like_10"/>
    <property type="match status" value="1"/>
</dbReference>